<feature type="region of interest" description="Disordered" evidence="1">
    <location>
        <begin position="543"/>
        <end position="723"/>
    </location>
</feature>
<feature type="region of interest" description="Disordered" evidence="1">
    <location>
        <begin position="193"/>
        <end position="225"/>
    </location>
</feature>
<dbReference type="Proteomes" id="UP000095767">
    <property type="component" value="Unassembled WGS sequence"/>
</dbReference>
<dbReference type="Pfam" id="PF14383">
    <property type="entry name" value="VARLMGL"/>
    <property type="match status" value="1"/>
</dbReference>
<evidence type="ECO:0000313" key="5">
    <source>
        <dbReference type="Proteomes" id="UP000095767"/>
    </source>
</evidence>
<keyword evidence="5" id="KW-1185">Reference proteome</keyword>
<dbReference type="AlphaFoldDB" id="A0A1E5VP37"/>
<feature type="compositionally biased region" description="Polar residues" evidence="1">
    <location>
        <begin position="745"/>
        <end position="768"/>
    </location>
</feature>
<proteinExistence type="predicted"/>
<dbReference type="InterPro" id="IPR033334">
    <property type="entry name" value="LNG1/2"/>
</dbReference>
<feature type="compositionally biased region" description="Low complexity" evidence="1">
    <location>
        <begin position="92"/>
        <end position="106"/>
    </location>
</feature>
<dbReference type="PANTHER" id="PTHR31680">
    <property type="entry name" value="LONGIFOLIA PROTEIN"/>
    <property type="match status" value="1"/>
</dbReference>
<sequence>MPAKYLGALAEDRRPDLHRQVGCVTGILQAFDRRHPLASSHKRLLPPTAGHALSSSPSVGGDCTRFSPQIVLEKNLSKTWADNQRAPAAELSQTSYSSSPSSSFSSLDGNRSTQQDLSSTDRMLFPERPFKCSPMLKSSFDSDNGLDYPDDVLTKPDNMPITQSSQPTLGIRNLVKDSIYKDSRDLSVRVCNGEEVKDHPSNFGDPPRQLDGPPRDSTQGKSKGLMDINESLRVLAKLREASWTPPEAGHHARLSYDAPRFSYDGKEAASKLREVPRLSLDIKEGQLWNCEMDSRSKPSLSSADRSSSSGTGSNAASETQQEQPACKRLPSVVAKLMGLEELPEHNESTASSQACKAVQESKQEAMLNPLNISSHNESIPRQQRNHDSTVRNLSNSKFPVEAAPWKQQERIVLPRKLPKGSKGAHGREPAASVFGDIEKRLKDLDFRQSNKDLRALKQILDSMQAKGLLENKKREEASMSKLDDGNHDGQETANVNMRLNSNTNSMWMPEDSNVESSFKSPIVIMKPSKSANLFSEVHSSIIPLGGSSDLPQLQTGNSTDKRKASTSNRKAKEQHAKWSPRVPTSQTLVSYDRRPNGRNDDSSNKQKSSSLLVTESSSRRQQLPRDNGISFQKNKNSTSPRLLQRKLDSERRARPPVPSSESNKSQRQSGDRNNLDTVSPRSKFRRKPVRAQEGDDGMPNGLNNRTRSLNQQGNDMSTRSDGSTNIALELDIEAISNDRSTEVNISNFQQGSGTPSGRNPQKVKTSYDASKDESSVDPSAAISERPSPVSVLDSSFDQEDMFPTTIRTSNSLTADDERDTSEEPWKPSDTKPTEVTMQSKNNKLANVASLLEKLQQLNVNKDEDAPPVDHIAFLCETESPDHRYMSEILLASGLLMKDLGSGQAGLQLHSSGYPINPDLFHVLEQRKAGWVSKPDGIHQSRSCAKSDPKRAHRKLMFDSVNELLLQKFEKETAVYLVSSFTRAKGPPAKTLSGQQLVKFISSGIEDLEMEQSRICQKEGSVIPDAEILQRLQGWTGFSRELPGMVLEIERSIFKELVDEVVHGESTDSPQMKAAGRRRRRLFA</sequence>
<feature type="region of interest" description="Disordered" evidence="1">
    <location>
        <begin position="41"/>
        <end position="60"/>
    </location>
</feature>
<dbReference type="InterPro" id="IPR032795">
    <property type="entry name" value="DUF3741-assoc"/>
</dbReference>
<feature type="compositionally biased region" description="Basic and acidic residues" evidence="1">
    <location>
        <begin position="591"/>
        <end position="604"/>
    </location>
</feature>
<dbReference type="InterPro" id="IPR025486">
    <property type="entry name" value="DUF4378"/>
</dbReference>
<feature type="compositionally biased region" description="Basic and acidic residues" evidence="1">
    <location>
        <begin position="470"/>
        <end position="490"/>
    </location>
</feature>
<evidence type="ECO:0000313" key="4">
    <source>
        <dbReference type="EMBL" id="OEL26901.1"/>
    </source>
</evidence>
<feature type="compositionally biased region" description="Basic and acidic residues" evidence="1">
    <location>
        <begin position="821"/>
        <end position="832"/>
    </location>
</feature>
<dbReference type="OrthoDB" id="1929599at2759"/>
<feature type="compositionally biased region" description="Polar residues" evidence="1">
    <location>
        <begin position="629"/>
        <end position="641"/>
    </location>
</feature>
<feature type="domain" description="DUF3741" evidence="3">
    <location>
        <begin position="328"/>
        <end position="346"/>
    </location>
</feature>
<accession>A0A1E5VP37</accession>
<gene>
    <name evidence="4" type="ORF">BAE44_0012080</name>
</gene>
<comment type="caution">
    <text evidence="4">The sequence shown here is derived from an EMBL/GenBank/DDBJ whole genome shotgun (WGS) entry which is preliminary data.</text>
</comment>
<feature type="compositionally biased region" description="Polar residues" evidence="1">
    <location>
        <begin position="701"/>
        <end position="723"/>
    </location>
</feature>
<reference evidence="4 5" key="1">
    <citation type="submission" date="2016-09" db="EMBL/GenBank/DDBJ databases">
        <title>The draft genome of Dichanthelium oligosanthes: A C3 panicoid grass species.</title>
        <authorList>
            <person name="Studer A.J."/>
            <person name="Schnable J.C."/>
            <person name="Brutnell T.P."/>
        </authorList>
    </citation>
    <scope>NUCLEOTIDE SEQUENCE [LARGE SCALE GENOMIC DNA]</scope>
    <source>
        <strain evidence="5">cv. Kellogg 1175</strain>
        <tissue evidence="4">Leaf</tissue>
    </source>
</reference>
<feature type="domain" description="DUF4378" evidence="2">
    <location>
        <begin position="881"/>
        <end position="1059"/>
    </location>
</feature>
<feature type="compositionally biased region" description="Polar residues" evidence="1">
    <location>
        <begin position="107"/>
        <end position="121"/>
    </location>
</feature>
<evidence type="ECO:0000259" key="3">
    <source>
        <dbReference type="Pfam" id="PF14383"/>
    </source>
</evidence>
<dbReference type="Pfam" id="PF14309">
    <property type="entry name" value="DUF4378"/>
    <property type="match status" value="1"/>
</dbReference>
<feature type="region of interest" description="Disordered" evidence="1">
    <location>
        <begin position="745"/>
        <end position="838"/>
    </location>
</feature>
<dbReference type="STRING" id="888268.A0A1E5VP37"/>
<evidence type="ECO:0000256" key="1">
    <source>
        <dbReference type="SAM" id="MobiDB-lite"/>
    </source>
</evidence>
<protein>
    <submittedName>
        <fullName evidence="4">Protein LONGIFOLIA 1</fullName>
    </submittedName>
</protein>
<name>A0A1E5VP37_9POAL</name>
<feature type="region of interest" description="Disordered" evidence="1">
    <location>
        <begin position="89"/>
        <end position="124"/>
    </location>
</feature>
<dbReference type="PANTHER" id="PTHR31680:SF4">
    <property type="entry name" value="LONGIFOLIA PROTEIN"/>
    <property type="match status" value="1"/>
</dbReference>
<dbReference type="EMBL" id="LWDX02033733">
    <property type="protein sequence ID" value="OEL26901.1"/>
    <property type="molecule type" value="Genomic_DNA"/>
</dbReference>
<evidence type="ECO:0000259" key="2">
    <source>
        <dbReference type="Pfam" id="PF14309"/>
    </source>
</evidence>
<feature type="compositionally biased region" description="Polar residues" evidence="1">
    <location>
        <begin position="549"/>
        <end position="558"/>
    </location>
</feature>
<feature type="compositionally biased region" description="Low complexity" evidence="1">
    <location>
        <begin position="605"/>
        <end position="616"/>
    </location>
</feature>
<dbReference type="GO" id="GO:0051513">
    <property type="term" value="P:regulation of monopolar cell growth"/>
    <property type="evidence" value="ECO:0007669"/>
    <property type="project" value="InterPro"/>
</dbReference>
<feature type="region of interest" description="Disordered" evidence="1">
    <location>
        <begin position="291"/>
        <end position="328"/>
    </location>
</feature>
<feature type="compositionally biased region" description="Polar residues" evidence="1">
    <location>
        <begin position="659"/>
        <end position="668"/>
    </location>
</feature>
<feature type="region of interest" description="Disordered" evidence="1">
    <location>
        <begin position="470"/>
        <end position="492"/>
    </location>
</feature>
<organism evidence="4 5">
    <name type="scientific">Dichanthelium oligosanthes</name>
    <dbReference type="NCBI Taxonomy" id="888268"/>
    <lineage>
        <taxon>Eukaryota</taxon>
        <taxon>Viridiplantae</taxon>
        <taxon>Streptophyta</taxon>
        <taxon>Embryophyta</taxon>
        <taxon>Tracheophyta</taxon>
        <taxon>Spermatophyta</taxon>
        <taxon>Magnoliopsida</taxon>
        <taxon>Liliopsida</taxon>
        <taxon>Poales</taxon>
        <taxon>Poaceae</taxon>
        <taxon>PACMAD clade</taxon>
        <taxon>Panicoideae</taxon>
        <taxon>Panicodae</taxon>
        <taxon>Paniceae</taxon>
        <taxon>Dichantheliinae</taxon>
        <taxon>Dichanthelium</taxon>
    </lineage>
</organism>
<feature type="compositionally biased region" description="Low complexity" evidence="1">
    <location>
        <begin position="297"/>
        <end position="317"/>
    </location>
</feature>